<feature type="compositionally biased region" description="Polar residues" evidence="14">
    <location>
        <begin position="404"/>
        <end position="414"/>
    </location>
</feature>
<dbReference type="SMART" id="SM00544">
    <property type="entry name" value="MA3"/>
    <property type="match status" value="1"/>
</dbReference>
<feature type="compositionally biased region" description="Polar residues" evidence="14">
    <location>
        <begin position="989"/>
        <end position="1053"/>
    </location>
</feature>
<dbReference type="CDD" id="cd11559">
    <property type="entry name" value="W2_eIF4G1_like"/>
    <property type="match status" value="1"/>
</dbReference>
<dbReference type="GO" id="GO:0006417">
    <property type="term" value="P:regulation of translation"/>
    <property type="evidence" value="ECO:0007669"/>
    <property type="project" value="UniProtKB-KW"/>
</dbReference>
<evidence type="ECO:0000256" key="3">
    <source>
        <dbReference type="ARBA" id="ARBA00022491"/>
    </source>
</evidence>
<dbReference type="Gene3D" id="1.25.40.180">
    <property type="match status" value="3"/>
</dbReference>
<dbReference type="FunFam" id="1.25.40.180:FF:000007">
    <property type="entry name" value="Eukaryotic translation initiation factor 4 gamma 2"/>
    <property type="match status" value="1"/>
</dbReference>
<evidence type="ECO:0000256" key="13">
    <source>
        <dbReference type="ARBA" id="ARBA00046720"/>
    </source>
</evidence>
<feature type="compositionally biased region" description="Polar residues" evidence="14">
    <location>
        <begin position="523"/>
        <end position="540"/>
    </location>
</feature>
<organism evidence="17 18">
    <name type="scientific">Drosophila lebanonensis</name>
    <name type="common">Fruit fly</name>
    <name type="synonym">Scaptodrosophila lebanonensis</name>
    <dbReference type="NCBI Taxonomy" id="7225"/>
    <lineage>
        <taxon>Eukaryota</taxon>
        <taxon>Metazoa</taxon>
        <taxon>Ecdysozoa</taxon>
        <taxon>Arthropoda</taxon>
        <taxon>Hexapoda</taxon>
        <taxon>Insecta</taxon>
        <taxon>Pterygota</taxon>
        <taxon>Neoptera</taxon>
        <taxon>Endopterygota</taxon>
        <taxon>Diptera</taxon>
        <taxon>Brachycera</taxon>
        <taxon>Muscomorpha</taxon>
        <taxon>Ephydroidea</taxon>
        <taxon>Drosophilidae</taxon>
        <taxon>Scaptodrosophila</taxon>
    </lineage>
</organism>
<evidence type="ECO:0000256" key="14">
    <source>
        <dbReference type="SAM" id="MobiDB-lite"/>
    </source>
</evidence>
<evidence type="ECO:0000256" key="4">
    <source>
        <dbReference type="ARBA" id="ARBA00022499"/>
    </source>
</evidence>
<feature type="region of interest" description="Disordered" evidence="14">
    <location>
        <begin position="874"/>
        <end position="942"/>
    </location>
</feature>
<keyword evidence="8" id="KW-0810">Translation regulation</keyword>
<proteinExistence type="inferred from homology"/>
<accession>A0A6J2TM55</accession>
<keyword evidence="5 18" id="KW-0396">Initiation factor</keyword>
<keyword evidence="9" id="KW-0648">Protein biosynthesis</keyword>
<protein>
    <recommendedName>
        <fullName evidence="12">Eukaryotic translation initiation factor 4 gamma 2</fullName>
    </recommendedName>
</protein>
<feature type="compositionally biased region" description="Gly residues" evidence="14">
    <location>
        <begin position="119"/>
        <end position="132"/>
    </location>
</feature>
<evidence type="ECO:0000256" key="11">
    <source>
        <dbReference type="ARBA" id="ARBA00037759"/>
    </source>
</evidence>
<dbReference type="GO" id="GO:0016281">
    <property type="term" value="C:eukaryotic translation initiation factor 4F complex"/>
    <property type="evidence" value="ECO:0007669"/>
    <property type="project" value="TreeGrafter"/>
</dbReference>
<name>A0A6J2TM55_DROLE</name>
<sequence>MESIEQQEAKTNPEILREKSVRIYYSPPQSSKKVITIPHSTYDAAPLLHSYDDSPQRWDNTNGHQAGVIIDQFRSGKTITIEGGTSTGDTSIGGGSDLRLVITANQNDSERNYDQLSNRGGGGGGGVIGVSCGGQTPPTPTVGKTLLNTSPNLLPITTATDTFNNLKNLVKIDKGSSPASNHAGGNSNYRINKGAGGGSSYKSGSGSSQVVGNESIGRNGALGRSVGGQSGHFSTGYNKNSAKIRQHDSEVSPRPRRSYQGDSSSSRYYNKNSDILGQSSNQSQPNSVVTGGSADTAYNGGRYTIGSEQQAGGHRGGGGRNYHQNSDGGGYNRNLNSNGGGSGGGNYRSQQHHHNSRYENGNGNGQQRHYGNSTSNASYNNNNQQNNGSNNPKSSSSYGPRGGNDSNVGLNVRSNYRDDYNTNNSYRDYDDSPAHQRYNSGGSGNGTGAGNTNSLERNGHGGGGRFRSGADSLPPSALRNDDRYERGQNNRTPPVRNGNVSSAQASTSASTSNSSNTSLNANRGPSTQQDSVNVAQQPLKSATPPPVAGRWIPPSLRPQHGLTQSEKNDAVFRRVRGILNKLTPEKFQELSDELLKLDLNTIVILNGVILLIFDKALDEPKYSSMYAQLCKRLSEEAPSFEKEPNNSCTFLRLLIAVCRDKFNNRLKRDENDNRPPAENEADEEERRHLAKQRMLGNVKFIGELNKLDMLSKNVLHQCIMELLDKKKKRTAGAQEMCEDMECLAQLLKTCGKNLDSEQGKELMNQYFETLERRSKSTEYPPRIRFMLKDVIELRQNHWVPRKVGTTEGPVPIKQIRSDDDSIIRTPFANRNRDMRNNDRDGDSWMNRWMNLQPGGYNDMFSGLSVTGASPIVSPFATSANNQRENRQYNNRDRNNQSGGGGNYNNRYNKHNQNSGGNGGNREDSRNSSHRNNDRNDAQYGGNQLLGSKELAPRFKRNLISTNQDAVENLQMRPAANSLLFRAASQNQKFPTTLPISTPPNVNGTSQNKEQQPQLSNSHYPLLATPTSHLINPTRPASTPSAEYAENKQTQASHLQGGAEKGLKATSSSPNFGTTQVCEKPTEQQHNDNYLAKRTPSESKDQGNSKNGSVERPSTPVGGSNKQLKKDKGPSKEELAKKASVYFKEKFYYDEQTEEIINCIDSAVNAPDQFAELVDGFLELKLPEKSLKDVCINLLMEVLDRVSDVYLERVVRFLQTLRKQSSIKPNVVVEVFKQLVNKMNEREALNPRITALVANVLSKAVCEEPALIKLNDIANYTDNGQHYPLFLLVLQQLHKTIGKEALEEKFRASRIDLMNNLPEVDRNKERMAEILEDRQLAFLYPLLKVQSEMLKQLQGDPNPNNFYKWIKANVDNKYYKDPGFIQALMTVIVKYITKETTLANNVDPKEHPEKSVTQKEQAMLETYSQMLQTFLSQNELQLMALYALQLFCYNENFPKGMLCRWFKYLYDSEIIEEEAFVLWKEEISDKYPGKGSALFQVNAWLTWLQEAESEDDED</sequence>
<evidence type="ECO:0000313" key="18">
    <source>
        <dbReference type="RefSeq" id="XP_030377134.1"/>
    </source>
</evidence>
<evidence type="ECO:0000259" key="16">
    <source>
        <dbReference type="PROSITE" id="PS51366"/>
    </source>
</evidence>
<dbReference type="GO" id="GO:0003743">
    <property type="term" value="F:translation initiation factor activity"/>
    <property type="evidence" value="ECO:0007669"/>
    <property type="project" value="UniProtKB-KW"/>
</dbReference>
<comment type="function">
    <text evidence="11">Appears to play a role in the switch from cap-dependent to IRES-mediated translation during mitosis, apoptosis and viral infection. Cleaved by some caspases and viral proteases.</text>
</comment>
<feature type="compositionally biased region" description="Low complexity" evidence="14">
    <location>
        <begin position="903"/>
        <end position="914"/>
    </location>
</feature>
<dbReference type="Pfam" id="PF02854">
    <property type="entry name" value="MIF4G"/>
    <property type="match status" value="1"/>
</dbReference>
<feature type="compositionally biased region" description="Low complexity" evidence="14">
    <location>
        <begin position="501"/>
        <end position="522"/>
    </location>
</feature>
<keyword evidence="17" id="KW-1185">Reference proteome</keyword>
<dbReference type="CTD" id="9"/>
<dbReference type="SMART" id="SM00515">
    <property type="entry name" value="eIF5C"/>
    <property type="match status" value="1"/>
</dbReference>
<feature type="domain" description="W2" evidence="15">
    <location>
        <begin position="1331"/>
        <end position="1513"/>
    </location>
</feature>
<feature type="compositionally biased region" description="Low complexity" evidence="14">
    <location>
        <begin position="278"/>
        <end position="287"/>
    </location>
</feature>
<feature type="compositionally biased region" description="Polar residues" evidence="14">
    <location>
        <begin position="260"/>
        <end position="277"/>
    </location>
</feature>
<feature type="region of interest" description="Disordered" evidence="14">
    <location>
        <begin position="175"/>
        <end position="551"/>
    </location>
</feature>
<dbReference type="OrthoDB" id="514777at2759"/>
<keyword evidence="2" id="KW-0488">Methylation</keyword>
<feature type="compositionally biased region" description="Basic and acidic residues" evidence="14">
    <location>
        <begin position="479"/>
        <end position="488"/>
    </location>
</feature>
<keyword evidence="4" id="KW-1017">Isopeptide bond</keyword>
<comment type="similarity">
    <text evidence="1">Belongs to the eukaryotic initiation factor 4G family.</text>
</comment>
<gene>
    <name evidence="18" type="primary">LOC115625990</name>
</gene>
<evidence type="ECO:0000256" key="9">
    <source>
        <dbReference type="ARBA" id="ARBA00022917"/>
    </source>
</evidence>
<evidence type="ECO:0000313" key="17">
    <source>
        <dbReference type="Proteomes" id="UP000504634"/>
    </source>
</evidence>
<feature type="domain" description="MI" evidence="16">
    <location>
        <begin position="1150"/>
        <end position="1275"/>
    </location>
</feature>
<dbReference type="Pfam" id="PF02020">
    <property type="entry name" value="W2"/>
    <property type="match status" value="1"/>
</dbReference>
<evidence type="ECO:0000256" key="7">
    <source>
        <dbReference type="ARBA" id="ARBA00022843"/>
    </source>
</evidence>
<feature type="region of interest" description="Disordered" evidence="14">
    <location>
        <begin position="666"/>
        <end position="688"/>
    </location>
</feature>
<evidence type="ECO:0000256" key="10">
    <source>
        <dbReference type="ARBA" id="ARBA00022990"/>
    </source>
</evidence>
<feature type="compositionally biased region" description="Polar residues" evidence="14">
    <location>
        <begin position="1064"/>
        <end position="1076"/>
    </location>
</feature>
<dbReference type="InterPro" id="IPR016024">
    <property type="entry name" value="ARM-type_fold"/>
</dbReference>
<keyword evidence="6" id="KW-0597">Phosphoprotein</keyword>
<dbReference type="GO" id="GO:0003729">
    <property type="term" value="F:mRNA binding"/>
    <property type="evidence" value="ECO:0007669"/>
    <property type="project" value="TreeGrafter"/>
</dbReference>
<dbReference type="SMART" id="SM00543">
    <property type="entry name" value="MIF4G"/>
    <property type="match status" value="1"/>
</dbReference>
<keyword evidence="10" id="KW-0007">Acetylation</keyword>
<feature type="region of interest" description="Disordered" evidence="14">
    <location>
        <begin position="989"/>
        <end position="1131"/>
    </location>
</feature>
<evidence type="ECO:0000256" key="5">
    <source>
        <dbReference type="ARBA" id="ARBA00022540"/>
    </source>
</evidence>
<reference evidence="18" key="1">
    <citation type="submission" date="2025-08" db="UniProtKB">
        <authorList>
            <consortium name="RefSeq"/>
        </authorList>
    </citation>
    <scope>IDENTIFICATION</scope>
    <source>
        <strain evidence="18">11010-0011.00</strain>
        <tissue evidence="18">Whole body</tissue>
    </source>
</reference>
<keyword evidence="7" id="KW-0832">Ubl conjugation</keyword>
<feature type="compositionally biased region" description="Polar residues" evidence="14">
    <location>
        <begin position="231"/>
        <end position="243"/>
    </location>
</feature>
<feature type="compositionally biased region" description="Basic and acidic residues" evidence="14">
    <location>
        <begin position="883"/>
        <end position="894"/>
    </location>
</feature>
<evidence type="ECO:0000256" key="2">
    <source>
        <dbReference type="ARBA" id="ARBA00022481"/>
    </source>
</evidence>
<dbReference type="RefSeq" id="XP_030377134.1">
    <property type="nucleotide sequence ID" value="XM_030521274.1"/>
</dbReference>
<feature type="compositionally biased region" description="Low complexity" evidence="14">
    <location>
        <begin position="372"/>
        <end position="397"/>
    </location>
</feature>
<dbReference type="PANTHER" id="PTHR23253">
    <property type="entry name" value="EUKARYOTIC TRANSLATION INITIATION FACTOR 4 GAMMA"/>
    <property type="match status" value="1"/>
</dbReference>
<feature type="compositionally biased region" description="Basic and acidic residues" evidence="14">
    <location>
        <begin position="666"/>
        <end position="677"/>
    </location>
</feature>
<dbReference type="GeneID" id="115625990"/>
<dbReference type="PROSITE" id="PS51363">
    <property type="entry name" value="W2"/>
    <property type="match status" value="1"/>
</dbReference>
<feature type="compositionally biased region" description="Polar residues" evidence="14">
    <location>
        <begin position="358"/>
        <end position="371"/>
    </location>
</feature>
<dbReference type="FunFam" id="1.25.40.180:FF:000064">
    <property type="entry name" value="Translation initiation factor 4G"/>
    <property type="match status" value="1"/>
</dbReference>
<evidence type="ECO:0000256" key="1">
    <source>
        <dbReference type="ARBA" id="ARBA00005775"/>
    </source>
</evidence>
<evidence type="ECO:0000256" key="8">
    <source>
        <dbReference type="ARBA" id="ARBA00022845"/>
    </source>
</evidence>
<feature type="compositionally biased region" description="Polar residues" evidence="14">
    <location>
        <begin position="177"/>
        <end position="190"/>
    </location>
</feature>
<comment type="subunit">
    <text evidence="13">Interacts with the serine/threonine protein kinases MKNK1 and MKNK2. Binds EIF4A and EIF3. Interacts with MIF4GD. Interacts with DAZAP2.</text>
</comment>
<feature type="region of interest" description="Disordered" evidence="14">
    <location>
        <begin position="111"/>
        <end position="147"/>
    </location>
</feature>
<dbReference type="PANTHER" id="PTHR23253:SF9">
    <property type="entry name" value="EUKARYOTIC TRANSLATION INITIATION FACTOR 4 GAMMA 2"/>
    <property type="match status" value="1"/>
</dbReference>
<dbReference type="FunFam" id="1.25.40.180:FF:000061">
    <property type="entry name" value="Eukaryotic translation initiation factor 4 gamma 2"/>
    <property type="match status" value="1"/>
</dbReference>
<evidence type="ECO:0000259" key="15">
    <source>
        <dbReference type="PROSITE" id="PS51363"/>
    </source>
</evidence>
<dbReference type="InterPro" id="IPR003307">
    <property type="entry name" value="W2_domain"/>
</dbReference>
<dbReference type="InterPro" id="IPR003891">
    <property type="entry name" value="Initiation_fac_eIF4g_MI"/>
</dbReference>
<keyword evidence="3" id="KW-0678">Repressor</keyword>
<dbReference type="Proteomes" id="UP000504634">
    <property type="component" value="Unplaced"/>
</dbReference>
<dbReference type="PROSITE" id="PS51366">
    <property type="entry name" value="MI"/>
    <property type="match status" value="1"/>
</dbReference>
<feature type="compositionally biased region" description="Basic and acidic residues" evidence="14">
    <location>
        <begin position="920"/>
        <end position="936"/>
    </location>
</feature>
<dbReference type="SUPFAM" id="SSF48371">
    <property type="entry name" value="ARM repeat"/>
    <property type="match status" value="3"/>
</dbReference>
<evidence type="ECO:0000256" key="12">
    <source>
        <dbReference type="ARBA" id="ARBA00040449"/>
    </source>
</evidence>
<evidence type="ECO:0000256" key="6">
    <source>
        <dbReference type="ARBA" id="ARBA00022553"/>
    </source>
</evidence>
<dbReference type="InterPro" id="IPR003890">
    <property type="entry name" value="MIF4G-like_typ-3"/>
</dbReference>